<feature type="compositionally biased region" description="Acidic residues" evidence="2">
    <location>
        <begin position="396"/>
        <end position="411"/>
    </location>
</feature>
<feature type="compositionally biased region" description="Basic and acidic residues" evidence="2">
    <location>
        <begin position="77"/>
        <end position="114"/>
    </location>
</feature>
<organism evidence="4 5">
    <name type="scientific">Saccharomycopsis crataegensis</name>
    <dbReference type="NCBI Taxonomy" id="43959"/>
    <lineage>
        <taxon>Eukaryota</taxon>
        <taxon>Fungi</taxon>
        <taxon>Dikarya</taxon>
        <taxon>Ascomycota</taxon>
        <taxon>Saccharomycotina</taxon>
        <taxon>Saccharomycetes</taxon>
        <taxon>Saccharomycopsidaceae</taxon>
        <taxon>Saccharomycopsis</taxon>
    </lineage>
</organism>
<feature type="compositionally biased region" description="Basic and acidic residues" evidence="2">
    <location>
        <begin position="367"/>
        <end position="377"/>
    </location>
</feature>
<evidence type="ECO:0000256" key="1">
    <source>
        <dbReference type="ARBA" id="ARBA00007473"/>
    </source>
</evidence>
<feature type="region of interest" description="Disordered" evidence="2">
    <location>
        <begin position="367"/>
        <end position="487"/>
    </location>
</feature>
<reference evidence="4 5" key="1">
    <citation type="journal article" date="2023" name="Elife">
        <title>Identification of key yeast species and microbe-microbe interactions impacting larval growth of Drosophila in the wild.</title>
        <authorList>
            <person name="Mure A."/>
            <person name="Sugiura Y."/>
            <person name="Maeda R."/>
            <person name="Honda K."/>
            <person name="Sakurai N."/>
            <person name="Takahashi Y."/>
            <person name="Watada M."/>
            <person name="Katoh T."/>
            <person name="Gotoh A."/>
            <person name="Gotoh Y."/>
            <person name="Taniguchi I."/>
            <person name="Nakamura K."/>
            <person name="Hayashi T."/>
            <person name="Katayama T."/>
            <person name="Uemura T."/>
            <person name="Hattori Y."/>
        </authorList>
    </citation>
    <scope>NUCLEOTIDE SEQUENCE [LARGE SCALE GENOMIC DNA]</scope>
    <source>
        <strain evidence="4 5">SC-9</strain>
    </source>
</reference>
<evidence type="ECO:0000313" key="4">
    <source>
        <dbReference type="EMBL" id="GMM38301.1"/>
    </source>
</evidence>
<dbReference type="Pfam" id="PF05178">
    <property type="entry name" value="Kri1"/>
    <property type="match status" value="1"/>
</dbReference>
<feature type="compositionally biased region" description="Basic and acidic residues" evidence="2">
    <location>
        <begin position="439"/>
        <end position="458"/>
    </location>
</feature>
<evidence type="ECO:0000313" key="5">
    <source>
        <dbReference type="Proteomes" id="UP001360560"/>
    </source>
</evidence>
<name>A0AAV5QUV8_9ASCO</name>
<feature type="region of interest" description="Disordered" evidence="2">
    <location>
        <begin position="1"/>
        <end position="204"/>
    </location>
</feature>
<dbReference type="InterPro" id="IPR018034">
    <property type="entry name" value="Kri1"/>
</dbReference>
<keyword evidence="5" id="KW-1185">Reference proteome</keyword>
<feature type="compositionally biased region" description="Acidic residues" evidence="2">
    <location>
        <begin position="471"/>
        <end position="480"/>
    </location>
</feature>
<feature type="compositionally biased region" description="Acidic residues" evidence="2">
    <location>
        <begin position="169"/>
        <end position="180"/>
    </location>
</feature>
<dbReference type="RefSeq" id="XP_064855297.1">
    <property type="nucleotide sequence ID" value="XM_064999225.1"/>
</dbReference>
<accession>A0AAV5QUV8</accession>
<comment type="similarity">
    <text evidence="1">Belongs to the KRI1 family.</text>
</comment>
<dbReference type="GeneID" id="90076290"/>
<feature type="compositionally biased region" description="Acidic residues" evidence="2">
    <location>
        <begin position="418"/>
        <end position="429"/>
    </location>
</feature>
<feature type="domain" description="Kri1-like C-terminal" evidence="3">
    <location>
        <begin position="470"/>
        <end position="550"/>
    </location>
</feature>
<protein>
    <submittedName>
        <fullName evidence="4">Kri1 protein</fullName>
    </submittedName>
</protein>
<dbReference type="GO" id="GO:0030686">
    <property type="term" value="C:90S preribosome"/>
    <property type="evidence" value="ECO:0007669"/>
    <property type="project" value="TreeGrafter"/>
</dbReference>
<evidence type="ECO:0000259" key="3">
    <source>
        <dbReference type="Pfam" id="PF12936"/>
    </source>
</evidence>
<dbReference type="GO" id="GO:0000447">
    <property type="term" value="P:endonucleolytic cleavage in ITS1 to separate SSU-rRNA from 5.8S rRNA and LSU-rRNA from tricistronic rRNA transcript (SSU-rRNA, 5.8S rRNA, LSU-rRNA)"/>
    <property type="evidence" value="ECO:0007669"/>
    <property type="project" value="TreeGrafter"/>
</dbReference>
<evidence type="ECO:0000256" key="2">
    <source>
        <dbReference type="SAM" id="MobiDB-lite"/>
    </source>
</evidence>
<feature type="region of interest" description="Disordered" evidence="2">
    <location>
        <begin position="274"/>
        <end position="313"/>
    </location>
</feature>
<comment type="caution">
    <text evidence="4">The sequence shown here is derived from an EMBL/GenBank/DDBJ whole genome shotgun (WGS) entry which is preliminary data.</text>
</comment>
<dbReference type="EMBL" id="BTFZ01000019">
    <property type="protein sequence ID" value="GMM38301.1"/>
    <property type="molecule type" value="Genomic_DNA"/>
</dbReference>
<gene>
    <name evidence="4" type="ORF">DASC09_056400</name>
</gene>
<feature type="compositionally biased region" description="Basic residues" evidence="2">
    <location>
        <begin position="278"/>
        <end position="290"/>
    </location>
</feature>
<feature type="compositionally biased region" description="Basic and acidic residues" evidence="2">
    <location>
        <begin position="291"/>
        <end position="313"/>
    </location>
</feature>
<dbReference type="AlphaFoldDB" id="A0AAV5QUV8"/>
<proteinExistence type="inferred from homology"/>
<feature type="compositionally biased region" description="Acidic residues" evidence="2">
    <location>
        <begin position="35"/>
        <end position="59"/>
    </location>
</feature>
<dbReference type="Proteomes" id="UP001360560">
    <property type="component" value="Unassembled WGS sequence"/>
</dbReference>
<feature type="compositionally biased region" description="Basic and acidic residues" evidence="2">
    <location>
        <begin position="10"/>
        <end position="34"/>
    </location>
</feature>
<sequence length="558" mass="65236">MPRKKSASKRAKEAQDKEISNENAPEETKTRIEEPEPSDDESSSSEEEDEYGDLLDNETDNQINRVLDALKSNDSSLKNKDVKFFDEPEEAVKKLEKSGTAEKNRPMYLHDYHRINLLNGGGLADDDEEQNDEGLKTYAEQQKEDKDQLLSEIKNAFGDDGGNENNSNGDDDDDDDDDDDFLKKKERKREPIVEAQLPNPEEDQEKFLSEFLNQHAWIPRSKNDTENLDLGTEDQDALRAEEEFDDAVENFERVYNFRYEDSTSAEIISYARSQATMRRSKMNSRKKQRVKKQEKIKEKKEKHEQNLKKKKQDKINKVMDRLAEIKKAVGEDVDTELVQKVFGESLLNDDFDDGEWDNKMNQIFDEKYYNAEEKPQWDDDDEIMQEFYDEKKNKNDDDDDDQEDEEAEAEETQANTEEQQDEAEEVEEDAPPKKKSKKEKLAEKKSAKKSKESLKKQAEQIVQSNIMKVEEEVDDEESKENDDGPKFKYIQVEPETFGLTQKEILLADDKDLNEFIGLKKLAPYRDPNHVAKDRRKVSKKRRLRDWRKQVFDNEEGLQ</sequence>
<dbReference type="PANTHER" id="PTHR14490">
    <property type="entry name" value="ZINC FINGER, ZZ TYPE"/>
    <property type="match status" value="1"/>
</dbReference>
<dbReference type="GO" id="GO:0005730">
    <property type="term" value="C:nucleolus"/>
    <property type="evidence" value="ECO:0007669"/>
    <property type="project" value="TreeGrafter"/>
</dbReference>
<dbReference type="PANTHER" id="PTHR14490:SF5">
    <property type="entry name" value="PROTEIN KRI1 HOMOLOG"/>
    <property type="match status" value="1"/>
</dbReference>
<dbReference type="Pfam" id="PF12936">
    <property type="entry name" value="Kri1_C"/>
    <property type="match status" value="1"/>
</dbReference>
<dbReference type="InterPro" id="IPR024626">
    <property type="entry name" value="Kri1-like_C"/>
</dbReference>